<protein>
    <submittedName>
        <fullName evidence="1">DUF6913 domain-containing protein</fullName>
    </submittedName>
</protein>
<reference evidence="2" key="1">
    <citation type="journal article" date="2019" name="Int. J. Syst. Evol. Microbiol.">
        <title>The Global Catalogue of Microorganisms (GCM) 10K type strain sequencing project: providing services to taxonomists for standard genome sequencing and annotation.</title>
        <authorList>
            <consortium name="The Broad Institute Genomics Platform"/>
            <consortium name="The Broad Institute Genome Sequencing Center for Infectious Disease"/>
            <person name="Wu L."/>
            <person name="Ma J."/>
        </authorList>
    </citation>
    <scope>NUCLEOTIDE SEQUENCE [LARGE SCALE GENOMIC DNA]</scope>
    <source>
        <strain evidence="2">CECT 8979</strain>
    </source>
</reference>
<name>A0ABV8AD11_9FLAO</name>
<keyword evidence="2" id="KW-1185">Reference proteome</keyword>
<dbReference type="RefSeq" id="WP_386096089.1">
    <property type="nucleotide sequence ID" value="NZ_JBHSAT010000002.1"/>
</dbReference>
<dbReference type="InterPro" id="IPR054207">
    <property type="entry name" value="DUF6913"/>
</dbReference>
<organism evidence="1 2">
    <name type="scientific">Winogradskyella maritima</name>
    <dbReference type="NCBI Taxonomy" id="1517766"/>
    <lineage>
        <taxon>Bacteria</taxon>
        <taxon>Pseudomonadati</taxon>
        <taxon>Bacteroidota</taxon>
        <taxon>Flavobacteriia</taxon>
        <taxon>Flavobacteriales</taxon>
        <taxon>Flavobacteriaceae</taxon>
        <taxon>Winogradskyella</taxon>
    </lineage>
</organism>
<dbReference type="Proteomes" id="UP001595812">
    <property type="component" value="Unassembled WGS sequence"/>
</dbReference>
<comment type="caution">
    <text evidence="1">The sequence shown here is derived from an EMBL/GenBank/DDBJ whole genome shotgun (WGS) entry which is preliminary data.</text>
</comment>
<evidence type="ECO:0000313" key="1">
    <source>
        <dbReference type="EMBL" id="MFC3875783.1"/>
    </source>
</evidence>
<sequence length="172" mass="19904">MILKAFKEKSNQKYVEALLSARTNNVGTNKVVSIGVLLNAEEFDNQEAFQKYFKALELHSPKHKILTYSQDDSVVHSQWDTFYGPKDFGWKGKIKSLDLETFIDTDFDVLICYYKANTIELNQVAVMSKAELKVGLSNKDERLYDLIIDVKPSQFEVFKTEFKKYLTILNKL</sequence>
<gene>
    <name evidence="1" type="ORF">ACFOSX_00940</name>
</gene>
<dbReference type="EMBL" id="JBHSAT010000002">
    <property type="protein sequence ID" value="MFC3875783.1"/>
    <property type="molecule type" value="Genomic_DNA"/>
</dbReference>
<proteinExistence type="predicted"/>
<dbReference type="Pfam" id="PF21857">
    <property type="entry name" value="DUF6913"/>
    <property type="match status" value="1"/>
</dbReference>
<accession>A0ABV8AD11</accession>
<evidence type="ECO:0000313" key="2">
    <source>
        <dbReference type="Proteomes" id="UP001595812"/>
    </source>
</evidence>